<dbReference type="EMBL" id="CM001883">
    <property type="protein sequence ID" value="EOY08172.1"/>
    <property type="molecule type" value="Genomic_DNA"/>
</dbReference>
<dbReference type="InParanoid" id="A0A061EUY3"/>
<evidence type="ECO:0000256" key="1">
    <source>
        <dbReference type="ARBA" id="ARBA00006722"/>
    </source>
</evidence>
<keyword evidence="6" id="KW-0732">Signal</keyword>
<name>A0A061EUY3_THECC</name>
<reference evidence="7 8" key="1">
    <citation type="journal article" date="2013" name="Genome Biol.">
        <title>The genome sequence of the most widely cultivated cacao type and its use to identify candidate genes regulating pod color.</title>
        <authorList>
            <person name="Motamayor J.C."/>
            <person name="Mockaitis K."/>
            <person name="Schmutz J."/>
            <person name="Haiminen N."/>
            <person name="Iii D.L."/>
            <person name="Cornejo O."/>
            <person name="Findley S.D."/>
            <person name="Zheng P."/>
            <person name="Utro F."/>
            <person name="Royaert S."/>
            <person name="Saski C."/>
            <person name="Jenkins J."/>
            <person name="Podicheti R."/>
            <person name="Zhao M."/>
            <person name="Scheffler B.E."/>
            <person name="Stack J.C."/>
            <person name="Feltus F.A."/>
            <person name="Mustiga G.M."/>
            <person name="Amores F."/>
            <person name="Phillips W."/>
            <person name="Marelli J.P."/>
            <person name="May G.D."/>
            <person name="Shapiro H."/>
            <person name="Ma J."/>
            <person name="Bustamante C.D."/>
            <person name="Schnell R.J."/>
            <person name="Main D."/>
            <person name="Gilbert D."/>
            <person name="Parida L."/>
            <person name="Kuhn D.N."/>
        </authorList>
    </citation>
    <scope>NUCLEOTIDE SEQUENCE [LARGE SCALE GENOMIC DNA]</scope>
    <source>
        <strain evidence="8">cv. Matina 1-6</strain>
    </source>
</reference>
<keyword evidence="8" id="KW-1185">Reference proteome</keyword>
<sequence>MKGFISFLLLSILLLANFGSEPMIVEATKTCHIFLEYLPGCTVDECTHICSNNYGVSAVGRCVDNVECHCDHPC</sequence>
<keyword evidence="2" id="KW-0929">Antimicrobial</keyword>
<dbReference type="Proteomes" id="UP000026915">
    <property type="component" value="Chromosome 5"/>
</dbReference>
<evidence type="ECO:0000256" key="2">
    <source>
        <dbReference type="ARBA" id="ARBA00022529"/>
    </source>
</evidence>
<accession>A0A061EUY3</accession>
<dbReference type="Pfam" id="PF07333">
    <property type="entry name" value="SLR1-BP"/>
    <property type="match status" value="1"/>
</dbReference>
<gene>
    <name evidence="7" type="ORF">TCM_022502</name>
</gene>
<dbReference type="AlphaFoldDB" id="A0A061EUY3"/>
<evidence type="ECO:0000256" key="5">
    <source>
        <dbReference type="ARBA" id="ARBA00023157"/>
    </source>
</evidence>
<keyword evidence="3" id="KW-0295">Fungicide</keyword>
<dbReference type="InterPro" id="IPR010851">
    <property type="entry name" value="DEFL"/>
</dbReference>
<evidence type="ECO:0000256" key="6">
    <source>
        <dbReference type="SAM" id="SignalP"/>
    </source>
</evidence>
<evidence type="ECO:0000256" key="4">
    <source>
        <dbReference type="ARBA" id="ARBA00022821"/>
    </source>
</evidence>
<proteinExistence type="inferred from homology"/>
<comment type="similarity">
    <text evidence="1">Belongs to the DEFL family.</text>
</comment>
<evidence type="ECO:0000256" key="3">
    <source>
        <dbReference type="ARBA" id="ARBA00022577"/>
    </source>
</evidence>
<evidence type="ECO:0000313" key="7">
    <source>
        <dbReference type="EMBL" id="EOY08172.1"/>
    </source>
</evidence>
<keyword evidence="5" id="KW-1015">Disulfide bond</keyword>
<organism evidence="7 8">
    <name type="scientific">Theobroma cacao</name>
    <name type="common">Cacao</name>
    <name type="synonym">Cocoa</name>
    <dbReference type="NCBI Taxonomy" id="3641"/>
    <lineage>
        <taxon>Eukaryota</taxon>
        <taxon>Viridiplantae</taxon>
        <taxon>Streptophyta</taxon>
        <taxon>Embryophyta</taxon>
        <taxon>Tracheophyta</taxon>
        <taxon>Spermatophyta</taxon>
        <taxon>Magnoliopsida</taxon>
        <taxon>eudicotyledons</taxon>
        <taxon>Gunneridae</taxon>
        <taxon>Pentapetalae</taxon>
        <taxon>rosids</taxon>
        <taxon>malvids</taxon>
        <taxon>Malvales</taxon>
        <taxon>Malvaceae</taxon>
        <taxon>Byttnerioideae</taxon>
        <taxon>Theobroma</taxon>
    </lineage>
</organism>
<evidence type="ECO:0000313" key="8">
    <source>
        <dbReference type="Proteomes" id="UP000026915"/>
    </source>
</evidence>
<protein>
    <submittedName>
        <fullName evidence="7">Uncharacterized protein</fullName>
    </submittedName>
</protein>
<keyword evidence="4" id="KW-0611">Plant defense</keyword>
<dbReference type="GO" id="GO:0050832">
    <property type="term" value="P:defense response to fungus"/>
    <property type="evidence" value="ECO:0007669"/>
    <property type="project" value="UniProtKB-KW"/>
</dbReference>
<dbReference type="HOGENOM" id="CLU_2692778_0_0_1"/>
<dbReference type="Gramene" id="EOY08172">
    <property type="protein sequence ID" value="EOY08172"/>
    <property type="gene ID" value="TCM_022502"/>
</dbReference>
<feature type="signal peptide" evidence="6">
    <location>
        <begin position="1"/>
        <end position="27"/>
    </location>
</feature>
<dbReference type="GO" id="GO:0031640">
    <property type="term" value="P:killing of cells of another organism"/>
    <property type="evidence" value="ECO:0007669"/>
    <property type="project" value="UniProtKB-KW"/>
</dbReference>
<feature type="chain" id="PRO_5001597348" evidence="6">
    <location>
        <begin position="28"/>
        <end position="74"/>
    </location>
</feature>